<comment type="caution">
    <text evidence="3">The sequence shown here is derived from an EMBL/GenBank/DDBJ whole genome shotgun (WGS) entry which is preliminary data.</text>
</comment>
<feature type="compositionally biased region" description="Low complexity" evidence="2">
    <location>
        <begin position="284"/>
        <end position="293"/>
    </location>
</feature>
<evidence type="ECO:0000256" key="2">
    <source>
        <dbReference type="SAM" id="MobiDB-lite"/>
    </source>
</evidence>
<gene>
    <name evidence="3" type="ORF">PCOR1329_LOCUS41118</name>
</gene>
<dbReference type="Proteomes" id="UP001189429">
    <property type="component" value="Unassembled WGS sequence"/>
</dbReference>
<reference evidence="3" key="1">
    <citation type="submission" date="2023-10" db="EMBL/GenBank/DDBJ databases">
        <authorList>
            <person name="Chen Y."/>
            <person name="Shah S."/>
            <person name="Dougan E. K."/>
            <person name="Thang M."/>
            <person name="Chan C."/>
        </authorList>
    </citation>
    <scope>NUCLEOTIDE SEQUENCE [LARGE SCALE GENOMIC DNA]</scope>
</reference>
<dbReference type="EMBL" id="CAUYUJ010014949">
    <property type="protein sequence ID" value="CAK0848092.1"/>
    <property type="molecule type" value="Genomic_DNA"/>
</dbReference>
<feature type="coiled-coil region" evidence="1">
    <location>
        <begin position="178"/>
        <end position="219"/>
    </location>
</feature>
<evidence type="ECO:0000313" key="3">
    <source>
        <dbReference type="EMBL" id="CAK0848092.1"/>
    </source>
</evidence>
<accession>A0ABN9TPV5</accession>
<organism evidence="3 4">
    <name type="scientific">Prorocentrum cordatum</name>
    <dbReference type="NCBI Taxonomy" id="2364126"/>
    <lineage>
        <taxon>Eukaryota</taxon>
        <taxon>Sar</taxon>
        <taxon>Alveolata</taxon>
        <taxon>Dinophyceae</taxon>
        <taxon>Prorocentrales</taxon>
        <taxon>Prorocentraceae</taxon>
        <taxon>Prorocentrum</taxon>
    </lineage>
</organism>
<feature type="region of interest" description="Disordered" evidence="2">
    <location>
        <begin position="86"/>
        <end position="108"/>
    </location>
</feature>
<sequence length="457" mass="49949">MAPRRVAADEPWICKSCVHSVTGKPWFNAGGTLYCKQCQLHKSVVFKEYKRGKTPSVHAAGTKGPSSVDKGLAARCAQLEEQIKRLTSDKAEPTPPPPWAQSQLDGAEDKRKRIKELDGIIRMLSPDKDATVLANFKKEKETLERELFDGRPIEDQARSLAAKLQHARSQESSVRKSVEEQRAKIQELQGHLDKAEAKLVEASAEVVRLEEETRKAMSQARPPEQQRPPTLHEMLPGFAVSVEQLGRVASTLGLGPDLTAGLQAMAETVTKLQQAPQAKPPPSQTAEPPAQEPDQAEPPDIEMEEADMRATLNAAGIPTDESVSAEAVTERFKRFQTTYIEAFIYNSSEDYDVGGGCYTCGFCFTDGACFYGVLGSRRCSTQDVDSIHRAVDEALALAKDHYGGQWREQPSTERPQVVRLAAAAGAKGSAEPAARGMFGKLSSARFQKDLEETSEAG</sequence>
<keyword evidence="1" id="KW-0175">Coiled coil</keyword>
<name>A0ABN9TPV5_9DINO</name>
<protein>
    <submittedName>
        <fullName evidence="3">Uncharacterized protein</fullName>
    </submittedName>
</protein>
<evidence type="ECO:0000256" key="1">
    <source>
        <dbReference type="SAM" id="Coils"/>
    </source>
</evidence>
<proteinExistence type="predicted"/>
<feature type="region of interest" description="Disordered" evidence="2">
    <location>
        <begin position="270"/>
        <end position="297"/>
    </location>
</feature>
<keyword evidence="4" id="KW-1185">Reference proteome</keyword>
<evidence type="ECO:0000313" key="4">
    <source>
        <dbReference type="Proteomes" id="UP001189429"/>
    </source>
</evidence>